<evidence type="ECO:0000313" key="2">
    <source>
        <dbReference type="Proteomes" id="UP000294927"/>
    </source>
</evidence>
<accession>A0A4R7UTQ3</accession>
<comment type="caution">
    <text evidence="1">The sequence shown here is derived from an EMBL/GenBank/DDBJ whole genome shotgun (WGS) entry which is preliminary data.</text>
</comment>
<keyword evidence="2" id="KW-1185">Reference proteome</keyword>
<evidence type="ECO:0000313" key="1">
    <source>
        <dbReference type="EMBL" id="TDV40048.1"/>
    </source>
</evidence>
<protein>
    <submittedName>
        <fullName evidence="1">Uncharacterized protein</fullName>
    </submittedName>
</protein>
<organism evidence="1 2">
    <name type="scientific">Actinophytocola oryzae</name>
    <dbReference type="NCBI Taxonomy" id="502181"/>
    <lineage>
        <taxon>Bacteria</taxon>
        <taxon>Bacillati</taxon>
        <taxon>Actinomycetota</taxon>
        <taxon>Actinomycetes</taxon>
        <taxon>Pseudonocardiales</taxon>
        <taxon>Pseudonocardiaceae</taxon>
    </lineage>
</organism>
<dbReference type="EMBL" id="SOCP01000024">
    <property type="protein sequence ID" value="TDV40048.1"/>
    <property type="molecule type" value="Genomic_DNA"/>
</dbReference>
<dbReference type="Proteomes" id="UP000294927">
    <property type="component" value="Unassembled WGS sequence"/>
</dbReference>
<name>A0A4R7UTQ3_9PSEU</name>
<proteinExistence type="predicted"/>
<sequence>MLDAGGGGGVPSMSGLKEAALAGAFTVNETGGKAMLAAIRDMAAWVDDNMADLNTTHRALPLGRSNGANLMKPYMQQVFTDDQGFVTRLKEFRASLVDAEAAITEAMRQYGTTESDITGTFRAV</sequence>
<reference evidence="1 2" key="1">
    <citation type="submission" date="2019-03" db="EMBL/GenBank/DDBJ databases">
        <title>Genomic Encyclopedia of Archaeal and Bacterial Type Strains, Phase II (KMG-II): from individual species to whole genera.</title>
        <authorList>
            <person name="Goeker M."/>
        </authorList>
    </citation>
    <scope>NUCLEOTIDE SEQUENCE [LARGE SCALE GENOMIC DNA]</scope>
    <source>
        <strain evidence="1 2">DSM 45499</strain>
    </source>
</reference>
<dbReference type="AlphaFoldDB" id="A0A4R7UTQ3"/>
<gene>
    <name evidence="1" type="ORF">CLV71_12465</name>
</gene>